<organism evidence="2 3">
    <name type="scientific">Halobacillus salinus</name>
    <dbReference type="NCBI Taxonomy" id="192814"/>
    <lineage>
        <taxon>Bacteria</taxon>
        <taxon>Bacillati</taxon>
        <taxon>Bacillota</taxon>
        <taxon>Bacilli</taxon>
        <taxon>Bacillales</taxon>
        <taxon>Bacillaceae</taxon>
        <taxon>Halobacillus</taxon>
    </lineage>
</organism>
<evidence type="ECO:0000256" key="1">
    <source>
        <dbReference type="SAM" id="Phobius"/>
    </source>
</evidence>
<reference evidence="2 3" key="1">
    <citation type="journal article" date="2003" name="Int. J. Syst. Evol. Microbiol.">
        <title>Halobacillus salinus sp. nov., isolated from a salt lake on the coast of the East Sea in Korea.</title>
        <authorList>
            <person name="Yoon J.H."/>
            <person name="Kang K.H."/>
            <person name="Park Y.H."/>
        </authorList>
    </citation>
    <scope>NUCLEOTIDE SEQUENCE [LARGE SCALE GENOMIC DNA]</scope>
    <source>
        <strain evidence="2 3">HSL-3</strain>
    </source>
</reference>
<gene>
    <name evidence="2" type="ORF">E4663_05525</name>
</gene>
<comment type="caution">
    <text evidence="2">The sequence shown here is derived from an EMBL/GenBank/DDBJ whole genome shotgun (WGS) entry which is preliminary data.</text>
</comment>
<feature type="transmembrane region" description="Helical" evidence="1">
    <location>
        <begin position="41"/>
        <end position="59"/>
    </location>
</feature>
<dbReference type="EMBL" id="SRJC01000001">
    <property type="protein sequence ID" value="TGB04454.1"/>
    <property type="molecule type" value="Genomic_DNA"/>
</dbReference>
<accession>A0A4Z0H3I3</accession>
<keyword evidence="3" id="KW-1185">Reference proteome</keyword>
<name>A0A4Z0H3I3_9BACI</name>
<evidence type="ECO:0000313" key="2">
    <source>
        <dbReference type="EMBL" id="TGB04454.1"/>
    </source>
</evidence>
<protein>
    <submittedName>
        <fullName evidence="2">Uncharacterized protein</fullName>
    </submittedName>
</protein>
<dbReference type="STRING" id="192814.GCA_900166575_01509"/>
<evidence type="ECO:0000313" key="3">
    <source>
        <dbReference type="Proteomes" id="UP000297982"/>
    </source>
</evidence>
<dbReference type="AlphaFoldDB" id="A0A4Z0H3I3"/>
<sequence length="196" mass="21947">MVYIVLGSVCIIVLIVLVAADKLATFSAMMSSFTSRTYKRLMVILSIATVAFLSYGIYYELTYQPPFLDISVDGEPYTVFGDIGELGYYSETLVYKGEQLDMNFVSWDKVDLSRAELIIEYPSGEEQTRDLKGAAIDLSTITVRGDVDPIQSVYRMEPITFIEEGGITVTVLDSDEVIGDFHLEVKRRENAQESES</sequence>
<proteinExistence type="predicted"/>
<keyword evidence="1" id="KW-0812">Transmembrane</keyword>
<feature type="transmembrane region" description="Helical" evidence="1">
    <location>
        <begin position="6"/>
        <end position="29"/>
    </location>
</feature>
<dbReference type="Proteomes" id="UP000297982">
    <property type="component" value="Unassembled WGS sequence"/>
</dbReference>
<keyword evidence="1" id="KW-0472">Membrane</keyword>
<keyword evidence="1" id="KW-1133">Transmembrane helix</keyword>
<dbReference type="RefSeq" id="WP_135326910.1">
    <property type="nucleotide sequence ID" value="NZ_SRJC01000001.1"/>
</dbReference>